<evidence type="ECO:0000313" key="1">
    <source>
        <dbReference type="EMBL" id="AMU92910.1"/>
    </source>
</evidence>
<keyword evidence="2" id="KW-1185">Reference proteome</keyword>
<name>A0AAC9FHV8_SPHMC</name>
<dbReference type="EMBL" id="CP013346">
    <property type="protein sequence ID" value="AMU92910.1"/>
    <property type="molecule type" value="Genomic_DNA"/>
</dbReference>
<keyword evidence="1" id="KW-0614">Plasmid</keyword>
<geneLocation type="plasmid" evidence="1 2">
    <name>unnamed2</name>
</geneLocation>
<dbReference type="AlphaFoldDB" id="A0AAC9FHV8"/>
<organism evidence="1 2">
    <name type="scientific">Sphingopyxis macrogoltabida</name>
    <name type="common">Sphingomonas macrogoltabidus</name>
    <dbReference type="NCBI Taxonomy" id="33050"/>
    <lineage>
        <taxon>Bacteria</taxon>
        <taxon>Pseudomonadati</taxon>
        <taxon>Pseudomonadota</taxon>
        <taxon>Alphaproteobacteria</taxon>
        <taxon>Sphingomonadales</taxon>
        <taxon>Sphingomonadaceae</taxon>
        <taxon>Sphingopyxis</taxon>
    </lineage>
</organism>
<reference evidence="1 2" key="2">
    <citation type="journal article" date="2016" name="Genome Announc.">
        <title>Complete Genome Sequence of Sphingopyxis macrogoltabida Strain 203N (NBRC 111659), a Polyethylene Glycol Degrader.</title>
        <authorList>
            <person name="Ohtsubo Y."/>
            <person name="Nonoyama S."/>
            <person name="Nagata Y."/>
            <person name="Numata M."/>
            <person name="Tsuchikane K."/>
            <person name="Hosoyama A."/>
            <person name="Yamazoe A."/>
            <person name="Tsuda M."/>
            <person name="Fujita N."/>
            <person name="Kawai F."/>
        </authorList>
    </citation>
    <scope>NUCLEOTIDE SEQUENCE [LARGE SCALE GENOMIC DNA]</scope>
    <source>
        <strain evidence="1 2">203N</strain>
    </source>
</reference>
<proteinExistence type="predicted"/>
<sequence>MYLTLVFRNTFPCDGDFVKPIVREQPLAEAVDFVRVVGQTLVLTVLCDRVHYFQGVVIVWVASVKVV</sequence>
<reference evidence="2" key="1">
    <citation type="submission" date="2015-11" db="EMBL/GenBank/DDBJ databases">
        <title>Complete genome sequence of a polyethylene-glycol degrader Sphingopyxis macrogoltabida 203N (NBRC 111659).</title>
        <authorList>
            <person name="Yoshiyuki O."/>
            <person name="Shouta N."/>
            <person name="Nagata Y."/>
            <person name="Numata M."/>
            <person name="Tsuchikane K."/>
            <person name="Hosoyama A."/>
            <person name="Yamazoe A."/>
            <person name="Tsuda M."/>
            <person name="Fujita N."/>
            <person name="Kawai F."/>
        </authorList>
    </citation>
    <scope>NUCLEOTIDE SEQUENCE [LARGE SCALE GENOMIC DNA]</scope>
    <source>
        <strain evidence="2">203N</strain>
        <plasmid evidence="2">unnamed2</plasmid>
    </source>
</reference>
<dbReference type="Proteomes" id="UP000076088">
    <property type="component" value="Plasmid unnamed2"/>
</dbReference>
<protein>
    <submittedName>
        <fullName evidence="1">Uncharacterized protein</fullName>
    </submittedName>
</protein>
<accession>A0AAC9FHV8</accession>
<gene>
    <name evidence="1" type="ORF">ATM17_40235</name>
</gene>
<evidence type="ECO:0000313" key="2">
    <source>
        <dbReference type="Proteomes" id="UP000076088"/>
    </source>
</evidence>